<sequence length="65" mass="7242">MFSSSRISDALPPPKSSRKVWRKHWSISLKRSLKTCSISLVISVIIPRSSFLAFSTSSLCSLKNS</sequence>
<gene>
    <name evidence="1" type="ORF">EVA_14101</name>
</gene>
<proteinExistence type="predicted"/>
<dbReference type="EMBL" id="AMCI01004588">
    <property type="protein sequence ID" value="EJW97791.1"/>
    <property type="molecule type" value="Genomic_DNA"/>
</dbReference>
<dbReference type="AlphaFoldDB" id="J9FS63"/>
<organism evidence="1">
    <name type="scientific">gut metagenome</name>
    <dbReference type="NCBI Taxonomy" id="749906"/>
    <lineage>
        <taxon>unclassified sequences</taxon>
        <taxon>metagenomes</taxon>
        <taxon>organismal metagenomes</taxon>
    </lineage>
</organism>
<reference evidence="1" key="1">
    <citation type="journal article" date="2012" name="PLoS ONE">
        <title>Gene sets for utilization of primary and secondary nutrition supplies in the distal gut of endangered iberian lynx.</title>
        <authorList>
            <person name="Alcaide M."/>
            <person name="Messina E."/>
            <person name="Richter M."/>
            <person name="Bargiela R."/>
            <person name="Peplies J."/>
            <person name="Huws S.A."/>
            <person name="Newbold C.J."/>
            <person name="Golyshin P.N."/>
            <person name="Simon M.A."/>
            <person name="Lopez G."/>
            <person name="Yakimov M.M."/>
            <person name="Ferrer M."/>
        </authorList>
    </citation>
    <scope>NUCLEOTIDE SEQUENCE</scope>
</reference>
<name>J9FS63_9ZZZZ</name>
<evidence type="ECO:0000313" key="1">
    <source>
        <dbReference type="EMBL" id="EJW97791.1"/>
    </source>
</evidence>
<protein>
    <submittedName>
        <fullName evidence="1">Secreted protein</fullName>
    </submittedName>
</protein>
<accession>J9FS63</accession>
<comment type="caution">
    <text evidence="1">The sequence shown here is derived from an EMBL/GenBank/DDBJ whole genome shotgun (WGS) entry which is preliminary data.</text>
</comment>